<protein>
    <submittedName>
        <fullName evidence="2">Glycosyl transferases group 1</fullName>
    </submittedName>
</protein>
<feature type="domain" description="Glycosyl transferase family 1" evidence="1">
    <location>
        <begin position="175"/>
        <end position="307"/>
    </location>
</feature>
<accession>A0A2M9V718</accession>
<dbReference type="RefSeq" id="WP_032567577.1">
    <property type="nucleotide sequence ID" value="NZ_JADPAE010000005.1"/>
</dbReference>
<dbReference type="Proteomes" id="UP000231846">
    <property type="component" value="Unassembled WGS sequence"/>
</dbReference>
<dbReference type="PANTHER" id="PTHR12526">
    <property type="entry name" value="GLYCOSYLTRANSFERASE"/>
    <property type="match status" value="1"/>
</dbReference>
<dbReference type="EMBL" id="PDCW01000014">
    <property type="protein sequence ID" value="PJY74450.1"/>
    <property type="molecule type" value="Genomic_DNA"/>
</dbReference>
<sequence length="358" mass="41389">MRKKNILILLESISEYRVPIYNIISNHHELTIAFYKNDNTKSVCNFRKIRLCAFRWGTIVWIKGKFRKLCKKNDVIIFASDLHNLSYCLLPFFPHKYKVIPWSIGIRSSYVNRYDLSRKKTFLDKIQYEVFMKSDAIIFYMKEVLSFWKDYNIDDSKIFIAHNTVAVDQDYAISDTKKKDFLFIGTLYKEKKIYELINAYIKVKSTINGNMPLLHVIGEGPEFTNIVKVVQENSLNDCIIMHGAIYDEDIIKSYFQTSIICISPDQAGLSVLKSMGYGVPFITRQNAITGGEIFNIHNEIDGILYSNESELENILFNAAQVPDKFIAMGHAAKQYYDNYATPLIMANGVLNAIDYVTR</sequence>
<name>A0A2M9V718_BACFG</name>
<dbReference type="Gene3D" id="3.40.50.2000">
    <property type="entry name" value="Glycogen Phosphorylase B"/>
    <property type="match status" value="2"/>
</dbReference>
<evidence type="ECO:0000313" key="3">
    <source>
        <dbReference type="Proteomes" id="UP000231846"/>
    </source>
</evidence>
<evidence type="ECO:0000259" key="1">
    <source>
        <dbReference type="Pfam" id="PF00534"/>
    </source>
</evidence>
<dbReference type="GO" id="GO:0016757">
    <property type="term" value="F:glycosyltransferase activity"/>
    <property type="evidence" value="ECO:0007669"/>
    <property type="project" value="InterPro"/>
</dbReference>
<dbReference type="PANTHER" id="PTHR12526:SF630">
    <property type="entry name" value="GLYCOSYLTRANSFERASE"/>
    <property type="match status" value="1"/>
</dbReference>
<organism evidence="2 3">
    <name type="scientific">Bacteroides fragilis</name>
    <dbReference type="NCBI Taxonomy" id="817"/>
    <lineage>
        <taxon>Bacteria</taxon>
        <taxon>Pseudomonadati</taxon>
        <taxon>Bacteroidota</taxon>
        <taxon>Bacteroidia</taxon>
        <taxon>Bacteroidales</taxon>
        <taxon>Bacteroidaceae</taxon>
        <taxon>Bacteroides</taxon>
    </lineage>
</organism>
<dbReference type="SUPFAM" id="SSF53756">
    <property type="entry name" value="UDP-Glycosyltransferase/glycogen phosphorylase"/>
    <property type="match status" value="1"/>
</dbReference>
<keyword evidence="2" id="KW-0808">Transferase</keyword>
<comment type="caution">
    <text evidence="2">The sequence shown here is derived from an EMBL/GenBank/DDBJ whole genome shotgun (WGS) entry which is preliminary data.</text>
</comment>
<evidence type="ECO:0000313" key="2">
    <source>
        <dbReference type="EMBL" id="PJY74450.1"/>
    </source>
</evidence>
<reference evidence="2 3" key="1">
    <citation type="journal article" date="2017" name="MBio">
        <title>Gut Symbiont Bacteroides fragilis Secretes a Eukaryotic-Like Ubiquitin Protein That Mediates Intraspecies Antagonism.</title>
        <authorList>
            <person name="Chatzidaki-Livanis M."/>
            <person name="Coyne M.J."/>
            <person name="Roelofs K.G."/>
            <person name="Gentyala R.R."/>
            <person name="Caldwell J.M."/>
            <person name="Comstock L.E."/>
        </authorList>
    </citation>
    <scope>NUCLEOTIDE SEQUENCE [LARGE SCALE GENOMIC DNA]</scope>
    <source>
        <strain evidence="2 3">12905</strain>
    </source>
</reference>
<proteinExistence type="predicted"/>
<dbReference type="Pfam" id="PF00534">
    <property type="entry name" value="Glycos_transf_1"/>
    <property type="match status" value="1"/>
</dbReference>
<gene>
    <name evidence="2" type="ORF">CQW34_02261</name>
</gene>
<dbReference type="AlphaFoldDB" id="A0A2M9V718"/>
<dbReference type="InterPro" id="IPR001296">
    <property type="entry name" value="Glyco_trans_1"/>
</dbReference>